<proteinExistence type="predicted"/>
<dbReference type="RefSeq" id="WP_377028768.1">
    <property type="nucleotide sequence ID" value="NZ_JBHOMY010000009.1"/>
</dbReference>
<protein>
    <recommendedName>
        <fullName evidence="4">DUF892 family protein</fullName>
    </recommendedName>
</protein>
<comment type="caution">
    <text evidence="2">The sequence shown here is derived from an EMBL/GenBank/DDBJ whole genome shotgun (WGS) entry which is preliminary data.</text>
</comment>
<sequence length="215" mass="23812">MTEKSVVRSPKATGSKPKRRRPKGDDLQLCPRDLGSLLAKRTLVLGESEDNYDTLLSKVTGAIKPTDIIESLLVKDITDLAWEAQRWRRLRAEMLTQAGQSALEELLRSIPGAGLINGVQYSYESLAACFAAGIEEAVVAVHKILLRRGLDADTLMARALSNRLDEVERIDRLIAGADARRSRVLDELERRRKLRVCQSHRVADDLDAGRGMAVA</sequence>
<organism evidence="2 3">
    <name type="scientific">Microvirga arabica</name>
    <dbReference type="NCBI Taxonomy" id="1128671"/>
    <lineage>
        <taxon>Bacteria</taxon>
        <taxon>Pseudomonadati</taxon>
        <taxon>Pseudomonadota</taxon>
        <taxon>Alphaproteobacteria</taxon>
        <taxon>Hyphomicrobiales</taxon>
        <taxon>Methylobacteriaceae</taxon>
        <taxon>Microvirga</taxon>
    </lineage>
</organism>
<accession>A0ABV6Y2Y8</accession>
<keyword evidence="3" id="KW-1185">Reference proteome</keyword>
<name>A0ABV6Y2Y8_9HYPH</name>
<evidence type="ECO:0000256" key="1">
    <source>
        <dbReference type="SAM" id="MobiDB-lite"/>
    </source>
</evidence>
<dbReference type="EMBL" id="JBHOMY010000009">
    <property type="protein sequence ID" value="MFC1455637.1"/>
    <property type="molecule type" value="Genomic_DNA"/>
</dbReference>
<feature type="region of interest" description="Disordered" evidence="1">
    <location>
        <begin position="1"/>
        <end position="27"/>
    </location>
</feature>
<evidence type="ECO:0008006" key="4">
    <source>
        <dbReference type="Google" id="ProtNLM"/>
    </source>
</evidence>
<evidence type="ECO:0000313" key="2">
    <source>
        <dbReference type="EMBL" id="MFC1455637.1"/>
    </source>
</evidence>
<dbReference type="Proteomes" id="UP001593940">
    <property type="component" value="Unassembled WGS sequence"/>
</dbReference>
<evidence type="ECO:0000313" key="3">
    <source>
        <dbReference type="Proteomes" id="UP001593940"/>
    </source>
</evidence>
<reference evidence="2 3" key="1">
    <citation type="submission" date="2024-09" db="EMBL/GenBank/DDBJ databases">
        <title>Nodulacao em especies de Leguminosae Basais da Amazonia e Caracterizacao dos Rizobios e Bacterias Associadas aos Nodulos.</title>
        <authorList>
            <person name="Jambeiro I.C.A."/>
            <person name="Lopes I.S."/>
            <person name="Aguiar E.R.G.R."/>
            <person name="Santos A.F.J."/>
            <person name="Dos Santos J.M.F."/>
            <person name="Gross E."/>
        </authorList>
    </citation>
    <scope>NUCLEOTIDE SEQUENCE [LARGE SCALE GENOMIC DNA]</scope>
    <source>
        <strain evidence="2 3">BRUESC1165</strain>
    </source>
</reference>
<gene>
    <name evidence="2" type="ORF">ACETIH_02650</name>
</gene>